<evidence type="ECO:0000256" key="3">
    <source>
        <dbReference type="PROSITE-ProRule" id="PRU00182"/>
    </source>
</evidence>
<evidence type="ECO:0000313" key="5">
    <source>
        <dbReference type="EMBL" id="TQL17657.1"/>
    </source>
</evidence>
<dbReference type="CDD" id="cd00165">
    <property type="entry name" value="S4"/>
    <property type="match status" value="1"/>
</dbReference>
<dbReference type="GO" id="GO:0032259">
    <property type="term" value="P:methylation"/>
    <property type="evidence" value="ECO:0007669"/>
    <property type="project" value="UniProtKB-KW"/>
</dbReference>
<protein>
    <submittedName>
        <fullName evidence="5">23S rRNA (Cytidine1920-2'-O)/16S rRNA (Cytidine1409-2'-O)-methyltransferase</fullName>
    </submittedName>
</protein>
<comment type="caution">
    <text evidence="5">The sequence shown here is derived from an EMBL/GenBank/DDBJ whole genome shotgun (WGS) entry which is preliminary data.</text>
</comment>
<dbReference type="PROSITE" id="PS50889">
    <property type="entry name" value="S4"/>
    <property type="match status" value="1"/>
</dbReference>
<organism evidence="5 6">
    <name type="scientific">Zymomonas mobilis</name>
    <dbReference type="NCBI Taxonomy" id="542"/>
    <lineage>
        <taxon>Bacteria</taxon>
        <taxon>Pseudomonadati</taxon>
        <taxon>Pseudomonadota</taxon>
        <taxon>Alphaproteobacteria</taxon>
        <taxon>Sphingomonadales</taxon>
        <taxon>Zymomonadaceae</taxon>
        <taxon>Zymomonas</taxon>
    </lineage>
</organism>
<proteinExistence type="inferred from homology"/>
<dbReference type="NCBIfam" id="TIGR00478">
    <property type="entry name" value="tly"/>
    <property type="match status" value="1"/>
</dbReference>
<dbReference type="InterPro" id="IPR036986">
    <property type="entry name" value="S4_RNA-bd_sf"/>
</dbReference>
<dbReference type="InterPro" id="IPR004538">
    <property type="entry name" value="Hemolysin_A/TlyA"/>
</dbReference>
<dbReference type="GO" id="GO:0003723">
    <property type="term" value="F:RNA binding"/>
    <property type="evidence" value="ECO:0007669"/>
    <property type="project" value="UniProtKB-KW"/>
</dbReference>
<keyword evidence="1 3" id="KW-0694">RNA-binding</keyword>
<dbReference type="PANTHER" id="PTHR32319">
    <property type="entry name" value="BACTERIAL HEMOLYSIN-LIKE PROTEIN"/>
    <property type="match status" value="1"/>
</dbReference>
<dbReference type="EMBL" id="VFOF01000001">
    <property type="protein sequence ID" value="TQL17657.1"/>
    <property type="molecule type" value="Genomic_DNA"/>
</dbReference>
<dbReference type="PIRSF" id="PIRSF005578">
    <property type="entry name" value="TlyA"/>
    <property type="match status" value="1"/>
</dbReference>
<comment type="similarity">
    <text evidence="2">Belongs to the TlyA family.</text>
</comment>
<dbReference type="CDD" id="cd02440">
    <property type="entry name" value="AdoMet_MTases"/>
    <property type="match status" value="1"/>
</dbReference>
<dbReference type="InterPro" id="IPR047048">
    <property type="entry name" value="TlyA"/>
</dbReference>
<accession>A0A542W252</accession>
<dbReference type="Gene3D" id="3.10.290.10">
    <property type="entry name" value="RNA-binding S4 domain"/>
    <property type="match status" value="1"/>
</dbReference>
<dbReference type="Proteomes" id="UP000316887">
    <property type="component" value="Unassembled WGS sequence"/>
</dbReference>
<dbReference type="Pfam" id="PF01728">
    <property type="entry name" value="FtsJ"/>
    <property type="match status" value="1"/>
</dbReference>
<dbReference type="AlphaFoldDB" id="A0A542W252"/>
<evidence type="ECO:0000256" key="1">
    <source>
        <dbReference type="ARBA" id="ARBA00022884"/>
    </source>
</evidence>
<reference evidence="5 6" key="1">
    <citation type="submission" date="2019-06" db="EMBL/GenBank/DDBJ databases">
        <title>Genome sequencing of Zymomonas mobilis strains for genetic engineering and biofuel applications.</title>
        <authorList>
            <person name="Teravest M."/>
        </authorList>
    </citation>
    <scope>NUCLEOTIDE SEQUENCE [LARGE SCALE GENOMIC DNA]</scope>
    <source>
        <strain evidence="5 6">AN0101</strain>
    </source>
</reference>
<keyword evidence="5" id="KW-0808">Transferase</keyword>
<evidence type="ECO:0000313" key="6">
    <source>
        <dbReference type="Proteomes" id="UP000316887"/>
    </source>
</evidence>
<feature type="domain" description="Ribosomal RNA methyltransferase FtsJ" evidence="4">
    <location>
        <begin position="64"/>
        <end position="246"/>
    </location>
</feature>
<dbReference type="RefSeq" id="WP_141919977.1">
    <property type="nucleotide sequence ID" value="NZ_VFOF01000001.1"/>
</dbReference>
<dbReference type="InterPro" id="IPR002877">
    <property type="entry name" value="RNA_MeTrfase_FtsJ_dom"/>
</dbReference>
<name>A0A542W252_ZYMMB</name>
<sequence>MAQKTKKKRVDQQLLEREMVDSLPLAQALIMAGEVWNNDRRVEKAGQLLPIDAPLHLKGKGHPWVSRGGIKLAHGLKYFDWKVENAVGLDVGSSTGGFTDVLLQSGADRVYAVDSGTNQMAWKLRQDDRVILYEQLSARLLTKEHIPEEVDIVVCDVSFISITKLLEIPLSFAKNGGHLLALVKPQFEAHKDEVEKGGIVRDPEVRKRVCSEVGDWLETLGWRVTGLEKSPITGHDGNVEFLLAAEKMGLPAS</sequence>
<dbReference type="SUPFAM" id="SSF55174">
    <property type="entry name" value="Alpha-L RNA-binding motif"/>
    <property type="match status" value="1"/>
</dbReference>
<dbReference type="SUPFAM" id="SSF53335">
    <property type="entry name" value="S-adenosyl-L-methionine-dependent methyltransferases"/>
    <property type="match status" value="1"/>
</dbReference>
<dbReference type="OrthoDB" id="9784736at2"/>
<evidence type="ECO:0000256" key="2">
    <source>
        <dbReference type="ARBA" id="ARBA00029460"/>
    </source>
</evidence>
<gene>
    <name evidence="5" type="ORF">FBY58_1255</name>
</gene>
<dbReference type="Gene3D" id="3.40.50.150">
    <property type="entry name" value="Vaccinia Virus protein VP39"/>
    <property type="match status" value="1"/>
</dbReference>
<evidence type="ECO:0000259" key="4">
    <source>
        <dbReference type="Pfam" id="PF01728"/>
    </source>
</evidence>
<dbReference type="InterPro" id="IPR029063">
    <property type="entry name" value="SAM-dependent_MTases_sf"/>
</dbReference>
<dbReference type="GO" id="GO:0008168">
    <property type="term" value="F:methyltransferase activity"/>
    <property type="evidence" value="ECO:0007669"/>
    <property type="project" value="UniProtKB-KW"/>
</dbReference>
<dbReference type="PANTHER" id="PTHR32319:SF0">
    <property type="entry name" value="BACTERIAL HEMOLYSIN-LIKE PROTEIN"/>
    <property type="match status" value="1"/>
</dbReference>
<keyword evidence="5" id="KW-0489">Methyltransferase</keyword>